<dbReference type="FunCoup" id="G4YU95">
    <property type="interactions" value="46"/>
</dbReference>
<evidence type="ECO:0000256" key="2">
    <source>
        <dbReference type="SAM" id="SignalP"/>
    </source>
</evidence>
<dbReference type="PANTHER" id="PTHR33987:SF1">
    <property type="entry name" value="CALCINEURIN-LIKE METALLO-PHOSPHOESTERASE SUPERFAMILY PROTEIN"/>
    <property type="match status" value="1"/>
</dbReference>
<keyword evidence="1" id="KW-0812">Transmembrane</keyword>
<dbReference type="InterPro" id="IPR029052">
    <property type="entry name" value="Metallo-depent_PP-like"/>
</dbReference>
<organism evidence="4 5">
    <name type="scientific">Phytophthora sojae (strain P6497)</name>
    <name type="common">Soybean stem and root rot agent</name>
    <name type="synonym">Phytophthora megasperma f. sp. glycines</name>
    <dbReference type="NCBI Taxonomy" id="1094619"/>
    <lineage>
        <taxon>Eukaryota</taxon>
        <taxon>Sar</taxon>
        <taxon>Stramenopiles</taxon>
        <taxon>Oomycota</taxon>
        <taxon>Peronosporomycetes</taxon>
        <taxon>Peronosporales</taxon>
        <taxon>Peronosporaceae</taxon>
        <taxon>Phytophthora</taxon>
    </lineage>
</organism>
<dbReference type="InterPro" id="IPR018946">
    <property type="entry name" value="PhoD-like_MPP"/>
</dbReference>
<evidence type="ECO:0000256" key="1">
    <source>
        <dbReference type="SAM" id="Phobius"/>
    </source>
</evidence>
<name>G4YU95_PHYSP</name>
<evidence type="ECO:0000313" key="4">
    <source>
        <dbReference type="EMBL" id="EGZ23650.1"/>
    </source>
</evidence>
<proteinExistence type="predicted"/>
<dbReference type="RefSeq" id="XP_009518938.1">
    <property type="nucleotide sequence ID" value="XM_009520643.1"/>
</dbReference>
<dbReference type="EMBL" id="JH159152">
    <property type="protein sequence ID" value="EGZ23650.1"/>
    <property type="molecule type" value="Genomic_DNA"/>
</dbReference>
<dbReference type="PANTHER" id="PTHR33987">
    <property type="entry name" value="CALCINEURIN-LIKE METALLO-PHOSPHOESTERASE SUPERFAMILY PROTEIN"/>
    <property type="match status" value="1"/>
</dbReference>
<accession>G4YU95</accession>
<dbReference type="AlphaFoldDB" id="G4YU95"/>
<feature type="domain" description="PhoD-like phosphatase metallophosphatase" evidence="3">
    <location>
        <begin position="51"/>
        <end position="309"/>
    </location>
</feature>
<feature type="signal peptide" evidence="2">
    <location>
        <begin position="1"/>
        <end position="22"/>
    </location>
</feature>
<dbReference type="Pfam" id="PF09423">
    <property type="entry name" value="PhoD"/>
    <property type="match status" value="1"/>
</dbReference>
<dbReference type="Gene3D" id="3.60.21.70">
    <property type="entry name" value="PhoD-like phosphatase"/>
    <property type="match status" value="1"/>
</dbReference>
<keyword evidence="1" id="KW-0472">Membrane</keyword>
<dbReference type="SUPFAM" id="SSF56300">
    <property type="entry name" value="Metallo-dependent phosphatases"/>
    <property type="match status" value="1"/>
</dbReference>
<evidence type="ECO:0000313" key="5">
    <source>
        <dbReference type="Proteomes" id="UP000002640"/>
    </source>
</evidence>
<feature type="transmembrane region" description="Helical" evidence="1">
    <location>
        <begin position="412"/>
        <end position="442"/>
    </location>
</feature>
<reference evidence="4 5" key="1">
    <citation type="journal article" date="2006" name="Science">
        <title>Phytophthora genome sequences uncover evolutionary origins and mechanisms of pathogenesis.</title>
        <authorList>
            <person name="Tyler B.M."/>
            <person name="Tripathy S."/>
            <person name="Zhang X."/>
            <person name="Dehal P."/>
            <person name="Jiang R.H."/>
            <person name="Aerts A."/>
            <person name="Arredondo F.D."/>
            <person name="Baxter L."/>
            <person name="Bensasson D."/>
            <person name="Beynon J.L."/>
            <person name="Chapman J."/>
            <person name="Damasceno C.M."/>
            <person name="Dorrance A.E."/>
            <person name="Dou D."/>
            <person name="Dickerman A.W."/>
            <person name="Dubchak I.L."/>
            <person name="Garbelotto M."/>
            <person name="Gijzen M."/>
            <person name="Gordon S.G."/>
            <person name="Govers F."/>
            <person name="Grunwald N.J."/>
            <person name="Huang W."/>
            <person name="Ivors K.L."/>
            <person name="Jones R.W."/>
            <person name="Kamoun S."/>
            <person name="Krampis K."/>
            <person name="Lamour K.H."/>
            <person name="Lee M.K."/>
            <person name="McDonald W.H."/>
            <person name="Medina M."/>
            <person name="Meijer H.J."/>
            <person name="Nordberg E.K."/>
            <person name="Maclean D.J."/>
            <person name="Ospina-Giraldo M.D."/>
            <person name="Morris P.F."/>
            <person name="Phuntumart V."/>
            <person name="Putnam N.H."/>
            <person name="Rash S."/>
            <person name="Rose J.K."/>
            <person name="Sakihama Y."/>
            <person name="Salamov A.A."/>
            <person name="Savidor A."/>
            <person name="Scheuring C.F."/>
            <person name="Smith B.M."/>
            <person name="Sobral B.W."/>
            <person name="Terry A."/>
            <person name="Torto-Alalibo T.A."/>
            <person name="Win J."/>
            <person name="Xu Z."/>
            <person name="Zhang H."/>
            <person name="Grigoriev I.V."/>
            <person name="Rokhsar D.S."/>
            <person name="Boore J.L."/>
        </authorList>
    </citation>
    <scope>NUCLEOTIDE SEQUENCE [LARGE SCALE GENOMIC DNA]</scope>
    <source>
        <strain evidence="4 5">P6497</strain>
    </source>
</reference>
<dbReference type="CDD" id="cd07389">
    <property type="entry name" value="MPP_PhoD"/>
    <property type="match status" value="1"/>
</dbReference>
<dbReference type="InterPro" id="IPR038607">
    <property type="entry name" value="PhoD-like_sf"/>
</dbReference>
<gene>
    <name evidence="4" type="ORF">PHYSODRAFT_487247</name>
</gene>
<dbReference type="KEGG" id="psoj:PHYSODRAFT_487247"/>
<dbReference type="STRING" id="1094619.G4YU95"/>
<keyword evidence="5" id="KW-1185">Reference proteome</keyword>
<dbReference type="InParanoid" id="G4YU95"/>
<evidence type="ECO:0000259" key="3">
    <source>
        <dbReference type="Pfam" id="PF09423"/>
    </source>
</evidence>
<dbReference type="OMA" id="AHEPELW"/>
<dbReference type="GeneID" id="20656129"/>
<keyword evidence="2" id="KW-0732">Signal</keyword>
<dbReference type="SMR" id="G4YU95"/>
<dbReference type="Proteomes" id="UP000002640">
    <property type="component" value="Unassembled WGS sequence"/>
</dbReference>
<protein>
    <recommendedName>
        <fullName evidence="3">PhoD-like phosphatase metallophosphatase domain-containing protein</fullName>
    </recommendedName>
</protein>
<feature type="chain" id="PRO_5003471607" description="PhoD-like phosphatase metallophosphatase domain-containing protein" evidence="2">
    <location>
        <begin position="23"/>
        <end position="466"/>
    </location>
</feature>
<keyword evidence="1" id="KW-1133">Transmembrane helix</keyword>
<sequence length="466" mass="52548">MLGNGFASAIAAVAIVSSLCSAQSAGSSMTVVESPRIEDIKQPLQRVAFGSCNDQSFPQPMWTNISAHEPELWIWMGDNIYADVKELGEPRPIPIPPRKMFVEATREELIRRYNKLLANEDYASFVNRTPIIGIWDDHDYGINDGGNEFSNREASQEVFLDFIGEPKDSPRRKQKGIYTSYTVGSGDQTIKFILVDNRYHRDPYNTKNGNLLGDAQWEWLENELMTSTAAFNVIVSGVQILPGDRYPFAECWGRFPSQRERLLKLILASNAKGVILLSGDVHFSEINQVVCSNGKNKITEVTSSGLTHSWMEFHVPSMKYVMALLFTYANLVLPWEFRPTQKSFYGHLNWGSIDIDWEHKPHPIAVVKTRGADDDVKLQYTFESTPFHSAAPEQDASECRAPRGIPTWQRMLWTGLFVGMVGASLLCVPLNAFILLWLVWFFAKKILALVFPGKKSAKVVDSKKND</sequence>